<dbReference type="AlphaFoldDB" id="A0AB34H7F1"/>
<feature type="compositionally biased region" description="Polar residues" evidence="1">
    <location>
        <begin position="1"/>
        <end position="11"/>
    </location>
</feature>
<proteinExistence type="predicted"/>
<reference evidence="2 3" key="1">
    <citation type="submission" date="2022-11" db="EMBL/GenBank/DDBJ databases">
        <title>Whole genome sequence of Eschrichtius robustus ER-17-0199.</title>
        <authorList>
            <person name="Bruniche-Olsen A."/>
            <person name="Black A.N."/>
            <person name="Fields C.J."/>
            <person name="Walden K."/>
            <person name="Dewoody J.A."/>
        </authorList>
    </citation>
    <scope>NUCLEOTIDE SEQUENCE [LARGE SCALE GENOMIC DNA]</scope>
    <source>
        <strain evidence="2">ER-17-0199</strain>
        <tissue evidence="2">Blubber</tissue>
    </source>
</reference>
<protein>
    <submittedName>
        <fullName evidence="2">Uncharacterized protein</fullName>
    </submittedName>
</protein>
<dbReference type="Proteomes" id="UP001159641">
    <property type="component" value="Unassembled WGS sequence"/>
</dbReference>
<evidence type="ECO:0000313" key="3">
    <source>
        <dbReference type="Proteomes" id="UP001159641"/>
    </source>
</evidence>
<sequence length="129" mass="13316">MQGAVSVSGNSRRARRWTGSAVPPPRGPAASPTASWKQREVSPAPCLQPCHAPQPHSCAGRGAAERFRVSALGGSGPVTAVVADEHTTCGRQRGVWATRVSEPASLLEGGVPHFEMRAAGEGDRVAASP</sequence>
<gene>
    <name evidence="2" type="ORF">J1605_006123</name>
</gene>
<feature type="region of interest" description="Disordered" evidence="1">
    <location>
        <begin position="1"/>
        <end position="40"/>
    </location>
</feature>
<dbReference type="EMBL" id="JAIQCJ010001983">
    <property type="protein sequence ID" value="KAJ8786634.1"/>
    <property type="molecule type" value="Genomic_DNA"/>
</dbReference>
<name>A0AB34H7F1_ESCRO</name>
<evidence type="ECO:0000313" key="2">
    <source>
        <dbReference type="EMBL" id="KAJ8786634.1"/>
    </source>
</evidence>
<comment type="caution">
    <text evidence="2">The sequence shown here is derived from an EMBL/GenBank/DDBJ whole genome shotgun (WGS) entry which is preliminary data.</text>
</comment>
<organism evidence="2 3">
    <name type="scientific">Eschrichtius robustus</name>
    <name type="common">California gray whale</name>
    <name type="synonym">Eschrichtius gibbosus</name>
    <dbReference type="NCBI Taxonomy" id="9764"/>
    <lineage>
        <taxon>Eukaryota</taxon>
        <taxon>Metazoa</taxon>
        <taxon>Chordata</taxon>
        <taxon>Craniata</taxon>
        <taxon>Vertebrata</taxon>
        <taxon>Euteleostomi</taxon>
        <taxon>Mammalia</taxon>
        <taxon>Eutheria</taxon>
        <taxon>Laurasiatheria</taxon>
        <taxon>Artiodactyla</taxon>
        <taxon>Whippomorpha</taxon>
        <taxon>Cetacea</taxon>
        <taxon>Mysticeti</taxon>
        <taxon>Eschrichtiidae</taxon>
        <taxon>Eschrichtius</taxon>
    </lineage>
</organism>
<evidence type="ECO:0000256" key="1">
    <source>
        <dbReference type="SAM" id="MobiDB-lite"/>
    </source>
</evidence>
<accession>A0AB34H7F1</accession>
<keyword evidence="3" id="KW-1185">Reference proteome</keyword>